<dbReference type="PANTHER" id="PTHR34581:SF2">
    <property type="entry name" value="PTS SYSTEM N,N'-DIACETYLCHITOBIOSE-SPECIFIC EIIB COMPONENT"/>
    <property type="match status" value="1"/>
</dbReference>
<name>A0A1I3X9P4_9LACT</name>
<evidence type="ECO:0000259" key="8">
    <source>
        <dbReference type="PROSITE" id="PS51100"/>
    </source>
</evidence>
<gene>
    <name evidence="9" type="ORF">SAMN04488569_101316</name>
</gene>
<dbReference type="RefSeq" id="WP_072695328.1">
    <property type="nucleotide sequence ID" value="NZ_FOSJ01000013.1"/>
</dbReference>
<dbReference type="PROSITE" id="PS51100">
    <property type="entry name" value="PTS_EIIB_TYPE_3"/>
    <property type="match status" value="1"/>
</dbReference>
<dbReference type="GO" id="GO:0009401">
    <property type="term" value="P:phosphoenolpyruvate-dependent sugar phosphotransferase system"/>
    <property type="evidence" value="ECO:0007669"/>
    <property type="project" value="UniProtKB-KW"/>
</dbReference>
<keyword evidence="6" id="KW-0418">Kinase</keyword>
<feature type="modified residue" description="Phosphocysteine; by EIIA" evidence="7">
    <location>
        <position position="10"/>
    </location>
</feature>
<evidence type="ECO:0000256" key="2">
    <source>
        <dbReference type="ARBA" id="ARBA00022553"/>
    </source>
</evidence>
<dbReference type="PANTHER" id="PTHR34581">
    <property type="entry name" value="PTS SYSTEM N,N'-DIACETYLCHITOBIOSE-SPECIFIC EIIB COMPONENT"/>
    <property type="match status" value="1"/>
</dbReference>
<dbReference type="SUPFAM" id="SSF52794">
    <property type="entry name" value="PTS system IIB component-like"/>
    <property type="match status" value="1"/>
</dbReference>
<dbReference type="Gene3D" id="3.40.50.2300">
    <property type="match status" value="1"/>
</dbReference>
<keyword evidence="4" id="KW-0808">Transferase</keyword>
<evidence type="ECO:0000313" key="10">
    <source>
        <dbReference type="Proteomes" id="UP000199589"/>
    </source>
</evidence>
<feature type="domain" description="PTS EIIB type-3" evidence="8">
    <location>
        <begin position="3"/>
        <end position="109"/>
    </location>
</feature>
<organism evidence="9 10">
    <name type="scientific">Marinilactibacillus piezotolerans</name>
    <dbReference type="NCBI Taxonomy" id="258723"/>
    <lineage>
        <taxon>Bacteria</taxon>
        <taxon>Bacillati</taxon>
        <taxon>Bacillota</taxon>
        <taxon>Bacilli</taxon>
        <taxon>Lactobacillales</taxon>
        <taxon>Carnobacteriaceae</taxon>
        <taxon>Marinilactibacillus</taxon>
    </lineage>
</organism>
<dbReference type="GO" id="GO:0008982">
    <property type="term" value="F:protein-N(PI)-phosphohistidine-sugar phosphotransferase activity"/>
    <property type="evidence" value="ECO:0007669"/>
    <property type="project" value="InterPro"/>
</dbReference>
<accession>A0A1I3X9P4</accession>
<keyword evidence="10" id="KW-1185">Reference proteome</keyword>
<dbReference type="AlphaFoldDB" id="A0A1I3X9P4"/>
<proteinExistence type="predicted"/>
<dbReference type="GO" id="GO:0016301">
    <property type="term" value="F:kinase activity"/>
    <property type="evidence" value="ECO:0007669"/>
    <property type="project" value="UniProtKB-KW"/>
</dbReference>
<evidence type="ECO:0000313" key="9">
    <source>
        <dbReference type="EMBL" id="SFK16372.1"/>
    </source>
</evidence>
<dbReference type="InterPro" id="IPR051819">
    <property type="entry name" value="PTS_sugar-specific_EIIB"/>
</dbReference>
<dbReference type="Pfam" id="PF02302">
    <property type="entry name" value="PTS_IIB"/>
    <property type="match status" value="1"/>
</dbReference>
<dbReference type="InterPro" id="IPR003501">
    <property type="entry name" value="PTS_EIIB_2/3"/>
</dbReference>
<reference evidence="10" key="1">
    <citation type="submission" date="2016-10" db="EMBL/GenBank/DDBJ databases">
        <authorList>
            <person name="Varghese N."/>
            <person name="Submissions S."/>
        </authorList>
    </citation>
    <scope>NUCLEOTIDE SEQUENCE [LARGE SCALE GENOMIC DNA]</scope>
    <source>
        <strain evidence="10">DSM 16108</strain>
    </source>
</reference>
<evidence type="ECO:0000256" key="4">
    <source>
        <dbReference type="ARBA" id="ARBA00022679"/>
    </source>
</evidence>
<evidence type="ECO:0000256" key="6">
    <source>
        <dbReference type="ARBA" id="ARBA00022777"/>
    </source>
</evidence>
<keyword evidence="1" id="KW-0813">Transport</keyword>
<dbReference type="InterPro" id="IPR036095">
    <property type="entry name" value="PTS_EIIB-like_sf"/>
</dbReference>
<keyword evidence="2" id="KW-0597">Phosphoprotein</keyword>
<sequence length="109" mass="12327">MSNTHILLVCATGMSTNMLVSKMRKAAKNHNLEVTITAVSANEADARLISQEIDILLLGPQVRYMKSKFLKKVKEKKIEVHVIETKDYGMMNAEKILLEALNLREIKND</sequence>
<dbReference type="CDD" id="cd05564">
    <property type="entry name" value="PTS_IIB_chitobiose_lichenan"/>
    <property type="match status" value="1"/>
</dbReference>
<dbReference type="OrthoDB" id="9808134at2"/>
<keyword evidence="5" id="KW-0598">Phosphotransferase system</keyword>
<evidence type="ECO:0000256" key="3">
    <source>
        <dbReference type="ARBA" id="ARBA00022597"/>
    </source>
</evidence>
<dbReference type="EMBL" id="FOSJ01000013">
    <property type="protein sequence ID" value="SFK16372.1"/>
    <property type="molecule type" value="Genomic_DNA"/>
</dbReference>
<evidence type="ECO:0000256" key="7">
    <source>
        <dbReference type="PROSITE-ProRule" id="PRU00423"/>
    </source>
</evidence>
<keyword evidence="3" id="KW-0762">Sugar transport</keyword>
<evidence type="ECO:0000256" key="1">
    <source>
        <dbReference type="ARBA" id="ARBA00022448"/>
    </source>
</evidence>
<dbReference type="Proteomes" id="UP000199589">
    <property type="component" value="Unassembled WGS sequence"/>
</dbReference>
<protein>
    <submittedName>
        <fullName evidence="9">PTS system, cellobiose-specific IIB component</fullName>
    </submittedName>
</protein>
<evidence type="ECO:0000256" key="5">
    <source>
        <dbReference type="ARBA" id="ARBA00022683"/>
    </source>
</evidence>
<dbReference type="InterPro" id="IPR013012">
    <property type="entry name" value="PTS_EIIB_3"/>
</dbReference>